<keyword evidence="1 2" id="KW-0597">Phosphoprotein</keyword>
<dbReference type="PANTHER" id="PTHR43719:SF28">
    <property type="entry name" value="PEROXIDE STRESS-ACTIVATED HISTIDINE KINASE MAK1-RELATED"/>
    <property type="match status" value="1"/>
</dbReference>
<dbReference type="Pfam" id="PF00072">
    <property type="entry name" value="Response_reg"/>
    <property type="match status" value="1"/>
</dbReference>
<sequence length="839" mass="97803">MEILIKLLILQLIIKDFIDIAFIWQDSNLIIICLNIMSLCIGLILFILNYWKVSIIYIKIGLLALCVINSELPFQHKINFANVSYFVYTMLILFKIYSRNLSTRLIVHFQILYITIRAIFTQQNYDLHSLLIIIFLQPINHYIINQMPLQKCSQFTQTLIQQEIKFKQTQFEQDQLISSESKRDFIKYDLNESIILKALNGEIESPQQEHKSIGFNKDYMDKRIIVKKQPNNLPTTVLSESNGNLEPLKLEKNPSTKYSEIVSIMNNLPFGILFVDQSLKVLDFNQRVTQLLGLSNPNDIITFLDQAIQSGDFCEFRSSKKVRKPQKSPSKLTFLKQASISPQKKYLDEHIPDVFSQYNNNASQFKGESDVNIGKNLKSIFQNFKKIHQSQLTSLSRDNFQYIIRMDNMNTSSGKVKYKSLKLKIFQLEGFVQWESVVYLFFLENITKREEYKLLNHKYKFQQALLNSLCHELRTPINGTVSQLYALKDQLSQSLIESHLDPAIVSAKRLQFQLNDILDYAQIQCSSLFLNKSCFKLQEVYQQLYELFNFECVQKNINLIIENVNHITIYTDKERLIRIFINLLDNSVKFTNRGGTIKLITQTTPQYYKLSIEDDGQGITEEIIEKIEEQAELLFQDSLQYNSNKLGLGLRISQQLAKYLYKDQLFEIDSIYEKYTKVSFRVSNQIQNYSNEFEIDKHQFTQISQQCDCSKILIVDDIGCNHFALQVLLKKFKLKTDSAYNGNSAIDLVKERLSQKCCKTYRLIFMDIEMPGKNGFQASQEITQLLKERNLNEISIITMYSAYSGDEDVLIASQCGMKERISKPTDIQKLEYLVNKYLL</sequence>
<comment type="caution">
    <text evidence="7">The sequence shown here is derived from an EMBL/GenBank/DDBJ whole genome shotgun (WGS) entry which is preliminary data.</text>
</comment>
<dbReference type="Pfam" id="PF00512">
    <property type="entry name" value="HisKA"/>
    <property type="match status" value="1"/>
</dbReference>
<dbReference type="InterPro" id="IPR001789">
    <property type="entry name" value="Sig_transdc_resp-reg_receiver"/>
</dbReference>
<keyword evidence="3" id="KW-1133">Transmembrane helix</keyword>
<dbReference type="Pfam" id="PF13188">
    <property type="entry name" value="PAS_8"/>
    <property type="match status" value="1"/>
</dbReference>
<evidence type="ECO:0000313" key="8">
    <source>
        <dbReference type="Proteomes" id="UP000688137"/>
    </source>
</evidence>
<dbReference type="SMART" id="SM00448">
    <property type="entry name" value="REC"/>
    <property type="match status" value="1"/>
</dbReference>
<feature type="transmembrane region" description="Helical" evidence="3">
    <location>
        <begin position="29"/>
        <end position="48"/>
    </location>
</feature>
<evidence type="ECO:0000259" key="5">
    <source>
        <dbReference type="PROSITE" id="PS50110"/>
    </source>
</evidence>
<evidence type="ECO:0000256" key="3">
    <source>
        <dbReference type="SAM" id="Phobius"/>
    </source>
</evidence>
<keyword evidence="3" id="KW-0472">Membrane</keyword>
<dbReference type="InterPro" id="IPR003661">
    <property type="entry name" value="HisK_dim/P_dom"/>
</dbReference>
<dbReference type="Proteomes" id="UP000688137">
    <property type="component" value="Unassembled WGS sequence"/>
</dbReference>
<evidence type="ECO:0000256" key="2">
    <source>
        <dbReference type="PROSITE-ProRule" id="PRU00169"/>
    </source>
</evidence>
<evidence type="ECO:0000256" key="1">
    <source>
        <dbReference type="ARBA" id="ARBA00022553"/>
    </source>
</evidence>
<dbReference type="EMBL" id="CAJJDM010000115">
    <property type="protein sequence ID" value="CAD8100435.1"/>
    <property type="molecule type" value="Genomic_DNA"/>
</dbReference>
<dbReference type="OMA" id="AFIWQDS"/>
<dbReference type="CDD" id="cd17546">
    <property type="entry name" value="REC_hyHK_CKI1_RcsC-like"/>
    <property type="match status" value="1"/>
</dbReference>
<dbReference type="InterPro" id="IPR000014">
    <property type="entry name" value="PAS"/>
</dbReference>
<keyword evidence="3" id="KW-0812">Transmembrane</keyword>
<feature type="domain" description="Histidine kinase" evidence="4">
    <location>
        <begin position="468"/>
        <end position="686"/>
    </location>
</feature>
<feature type="domain" description="Response regulatory" evidence="5">
    <location>
        <begin position="711"/>
        <end position="838"/>
    </location>
</feature>
<feature type="modified residue" description="4-aspartylphosphate" evidence="2">
    <location>
        <position position="767"/>
    </location>
</feature>
<accession>A0A8S1PBN6</accession>
<dbReference type="SMART" id="SM00387">
    <property type="entry name" value="HATPase_c"/>
    <property type="match status" value="1"/>
</dbReference>
<feature type="transmembrane region" description="Helical" evidence="3">
    <location>
        <begin position="79"/>
        <end position="97"/>
    </location>
</feature>
<evidence type="ECO:0000313" key="7">
    <source>
        <dbReference type="EMBL" id="CAD8100435.1"/>
    </source>
</evidence>
<evidence type="ECO:0000259" key="4">
    <source>
        <dbReference type="PROSITE" id="PS50109"/>
    </source>
</evidence>
<dbReference type="Pfam" id="PF02518">
    <property type="entry name" value="HATPase_c"/>
    <property type="match status" value="1"/>
</dbReference>
<dbReference type="InterPro" id="IPR005467">
    <property type="entry name" value="His_kinase_dom"/>
</dbReference>
<dbReference type="SMART" id="SM00388">
    <property type="entry name" value="HisKA"/>
    <property type="match status" value="1"/>
</dbReference>
<dbReference type="CDD" id="cd00082">
    <property type="entry name" value="HisKA"/>
    <property type="match status" value="1"/>
</dbReference>
<protein>
    <submittedName>
        <fullName evidence="7">Uncharacterized protein</fullName>
    </submittedName>
</protein>
<proteinExistence type="predicted"/>
<dbReference type="PROSITE" id="PS50110">
    <property type="entry name" value="RESPONSE_REGULATORY"/>
    <property type="match status" value="1"/>
</dbReference>
<gene>
    <name evidence="7" type="ORF">PPRIM_AZ9-3.1.T1120114</name>
</gene>
<dbReference type="PROSITE" id="PS50112">
    <property type="entry name" value="PAS"/>
    <property type="match status" value="1"/>
</dbReference>
<evidence type="ECO:0000259" key="6">
    <source>
        <dbReference type="PROSITE" id="PS50112"/>
    </source>
</evidence>
<dbReference type="InterPro" id="IPR050956">
    <property type="entry name" value="2C_system_His_kinase"/>
</dbReference>
<reference evidence="7" key="1">
    <citation type="submission" date="2021-01" db="EMBL/GenBank/DDBJ databases">
        <authorList>
            <consortium name="Genoscope - CEA"/>
            <person name="William W."/>
        </authorList>
    </citation>
    <scope>NUCLEOTIDE SEQUENCE</scope>
</reference>
<dbReference type="InterPro" id="IPR003594">
    <property type="entry name" value="HATPase_dom"/>
</dbReference>
<dbReference type="PANTHER" id="PTHR43719">
    <property type="entry name" value="TWO-COMPONENT HISTIDINE KINASE"/>
    <property type="match status" value="1"/>
</dbReference>
<dbReference type="GO" id="GO:0000155">
    <property type="term" value="F:phosphorelay sensor kinase activity"/>
    <property type="evidence" value="ECO:0007669"/>
    <property type="project" value="InterPro"/>
</dbReference>
<organism evidence="7 8">
    <name type="scientific">Paramecium primaurelia</name>
    <dbReference type="NCBI Taxonomy" id="5886"/>
    <lineage>
        <taxon>Eukaryota</taxon>
        <taxon>Sar</taxon>
        <taxon>Alveolata</taxon>
        <taxon>Ciliophora</taxon>
        <taxon>Intramacronucleata</taxon>
        <taxon>Oligohymenophorea</taxon>
        <taxon>Peniculida</taxon>
        <taxon>Parameciidae</taxon>
        <taxon>Paramecium</taxon>
    </lineage>
</organism>
<dbReference type="PROSITE" id="PS50109">
    <property type="entry name" value="HIS_KIN"/>
    <property type="match status" value="1"/>
</dbReference>
<dbReference type="AlphaFoldDB" id="A0A8S1PBN6"/>
<feature type="domain" description="PAS" evidence="6">
    <location>
        <begin position="257"/>
        <end position="295"/>
    </location>
</feature>
<name>A0A8S1PBN6_PARPR</name>
<keyword evidence="8" id="KW-1185">Reference proteome</keyword>